<dbReference type="NCBIfam" id="NF037995">
    <property type="entry name" value="TRAP_S1"/>
    <property type="match status" value="1"/>
</dbReference>
<dbReference type="AlphaFoldDB" id="A0A372EGL2"/>
<proteinExistence type="predicted"/>
<dbReference type="PANTHER" id="PTHR33376">
    <property type="match status" value="1"/>
</dbReference>
<protein>
    <recommendedName>
        <fullName evidence="4">C4-dicarboxylate ABC transporter substrate-binding protein</fullName>
    </recommendedName>
</protein>
<dbReference type="PANTHER" id="PTHR33376:SF15">
    <property type="entry name" value="BLL6794 PROTEIN"/>
    <property type="match status" value="1"/>
</dbReference>
<keyword evidence="1" id="KW-0732">Signal</keyword>
<dbReference type="Pfam" id="PF03480">
    <property type="entry name" value="DctP"/>
    <property type="match status" value="1"/>
</dbReference>
<evidence type="ECO:0000313" key="2">
    <source>
        <dbReference type="EMBL" id="RFP77548.1"/>
    </source>
</evidence>
<comment type="caution">
    <text evidence="2">The sequence shown here is derived from an EMBL/GenBank/DDBJ whole genome shotgun (WGS) entry which is preliminary data.</text>
</comment>
<gene>
    <name evidence="2" type="ORF">DY262_15155</name>
</gene>
<dbReference type="InterPro" id="IPR018389">
    <property type="entry name" value="DctP_fam"/>
</dbReference>
<reference evidence="2 3" key="1">
    <citation type="submission" date="2018-08" db="EMBL/GenBank/DDBJ databases">
        <title>Hydrogenophaga sp. LA-38 isolated from sludge.</title>
        <authorList>
            <person name="Im W.-T."/>
        </authorList>
    </citation>
    <scope>NUCLEOTIDE SEQUENCE [LARGE SCALE GENOMIC DNA]</scope>
    <source>
        <strain evidence="2 3">LA-38</strain>
    </source>
</reference>
<dbReference type="InterPro" id="IPR038404">
    <property type="entry name" value="TRAP_DctP_sf"/>
</dbReference>
<name>A0A372EGL2_9BURK</name>
<dbReference type="Gene3D" id="3.40.190.170">
    <property type="entry name" value="Bacterial extracellular solute-binding protein, family 7"/>
    <property type="match status" value="1"/>
</dbReference>
<organism evidence="2 3">
    <name type="scientific">Hydrogenophaga borbori</name>
    <dbReference type="NCBI Taxonomy" id="2294117"/>
    <lineage>
        <taxon>Bacteria</taxon>
        <taxon>Pseudomonadati</taxon>
        <taxon>Pseudomonadota</taxon>
        <taxon>Betaproteobacteria</taxon>
        <taxon>Burkholderiales</taxon>
        <taxon>Comamonadaceae</taxon>
        <taxon>Hydrogenophaga</taxon>
    </lineage>
</organism>
<dbReference type="EMBL" id="QVLS01000010">
    <property type="protein sequence ID" value="RFP77548.1"/>
    <property type="molecule type" value="Genomic_DNA"/>
</dbReference>
<dbReference type="GO" id="GO:0055085">
    <property type="term" value="P:transmembrane transport"/>
    <property type="evidence" value="ECO:0007669"/>
    <property type="project" value="InterPro"/>
</dbReference>
<sequence length="387" mass="42107">MCACRPVATTRTCSTPRPTRACCSTSVSNDPHPRRQAMRFAHSLLAATLALAASIAHADNFTLRMGGGHTTGLTYISVYDGFFADEVSQRVKARTGHNLRFIKAWGGSVAKVDGVLEAVQKGSLDIGLSPIGFEQARAGLLNYSAYMPFTADDPVLQQKVASRMLKEVPALQESVKPYNAHILAQMVTEAYGVATSFDWQRVDELKGKRIAMAGTNAPLFMPTGAVPVTLGIGEHYQAMQNGLADGSLFMVSGMEAFKLREVAKVWTKTGFGSYSTFVSFMNLNTRARLPKEVVAIIDEVAEEATAKIAAASRQRDLDIEARLRGSGTQIHALSDAEKRRWAELVKDLPGRAAKELDAKGQPATQVLKTYVRFLEEAGYKFPIAYPL</sequence>
<keyword evidence="3" id="KW-1185">Reference proteome</keyword>
<accession>A0A372EGL2</accession>
<evidence type="ECO:0000256" key="1">
    <source>
        <dbReference type="ARBA" id="ARBA00022729"/>
    </source>
</evidence>
<evidence type="ECO:0008006" key="4">
    <source>
        <dbReference type="Google" id="ProtNLM"/>
    </source>
</evidence>
<evidence type="ECO:0000313" key="3">
    <source>
        <dbReference type="Proteomes" id="UP000261931"/>
    </source>
</evidence>
<dbReference type="Proteomes" id="UP000261931">
    <property type="component" value="Unassembled WGS sequence"/>
</dbReference>